<accession>F9P6F4</accession>
<evidence type="ECO:0000313" key="2">
    <source>
        <dbReference type="Proteomes" id="UP000003287"/>
    </source>
</evidence>
<sequence length="44" mass="5075">MFIPRVNQSTPIWKQNALKNIPDFIDILEVSGCGHSLYTENQKK</sequence>
<dbReference type="Proteomes" id="UP000003287">
    <property type="component" value="Unassembled WGS sequence"/>
</dbReference>
<evidence type="ECO:0000313" key="1">
    <source>
        <dbReference type="EMBL" id="EGV09499.1"/>
    </source>
</evidence>
<reference evidence="1 2" key="1">
    <citation type="submission" date="2011-06" db="EMBL/GenBank/DDBJ databases">
        <authorList>
            <person name="Harkins D.M."/>
            <person name="Madupu R."/>
            <person name="Durkin A.S."/>
            <person name="Torralba M."/>
            <person name="Methe B."/>
            <person name="Sutton G.G."/>
            <person name="Nelson K.E."/>
        </authorList>
    </citation>
    <scope>NUCLEOTIDE SEQUENCE [LARGE SCALE GENOMIC DNA]</scope>
    <source>
        <strain evidence="1 2">SK1060</strain>
    </source>
</reference>
<proteinExistence type="predicted"/>
<dbReference type="EMBL" id="AFUP01000003">
    <property type="protein sequence ID" value="EGV09499.1"/>
    <property type="molecule type" value="Genomic_DNA"/>
</dbReference>
<organism evidence="1 2">
    <name type="scientific">Streptococcus constellatus subsp. pharyngis SK1060 = CCUG 46377</name>
    <dbReference type="NCBI Taxonomy" id="1035184"/>
    <lineage>
        <taxon>Bacteria</taxon>
        <taxon>Bacillati</taxon>
        <taxon>Bacillota</taxon>
        <taxon>Bacilli</taxon>
        <taxon>Lactobacillales</taxon>
        <taxon>Streptococcaceae</taxon>
        <taxon>Streptococcus</taxon>
        <taxon>Streptococcus anginosus group</taxon>
    </lineage>
</organism>
<gene>
    <name evidence="1" type="ORF">HMPREF1042_1052</name>
</gene>
<dbReference type="AlphaFoldDB" id="F9P6F4"/>
<protein>
    <submittedName>
        <fullName evidence="1">Uncharacterized protein</fullName>
    </submittedName>
</protein>
<name>F9P6F4_STRCV</name>